<dbReference type="InterPro" id="IPR025636">
    <property type="entry name" value="DUF4294"/>
</dbReference>
<accession>A0A653AGE5</accession>
<evidence type="ECO:0000313" key="1">
    <source>
        <dbReference type="EMBL" id="VBB47078.1"/>
    </source>
</evidence>
<organism evidence="1">
    <name type="scientific">uncultured Paludibacter sp</name>
    <dbReference type="NCBI Taxonomy" id="497635"/>
    <lineage>
        <taxon>Bacteria</taxon>
        <taxon>Pseudomonadati</taxon>
        <taxon>Bacteroidota</taxon>
        <taxon>Bacteroidia</taxon>
        <taxon>Bacteroidales</taxon>
        <taxon>Paludibacteraceae</taxon>
        <taxon>Paludibacter</taxon>
        <taxon>environmental samples</taxon>
    </lineage>
</organism>
<proteinExistence type="predicted"/>
<dbReference type="EMBL" id="UPXZ01000037">
    <property type="protein sequence ID" value="VBB47078.1"/>
    <property type="molecule type" value="Genomic_DNA"/>
</dbReference>
<sequence>MKISQKNIFGTNIVMKYTNKLFAFINKFLFVDFKVIKLKIYFLCLFSMLFFPNTFAQEPVTEQPVVPSYAVMEKVIENGDTLFIGYIRDVYIYPPIVFKNRKQEQFYWRTVRDVKKALPYARIVSSEIARVNRDLYYLPSDAERKKYLKTFEKEAFRKYEGGLRKLTVNQGKMLLKLIDRECEINTYDLIKAYKGNVPAFFWNVVAHFWGSDLKMDYDGGDKDRIVERVVTLVDAGQL</sequence>
<dbReference type="AlphaFoldDB" id="A0A653AGE5"/>
<evidence type="ECO:0008006" key="2">
    <source>
        <dbReference type="Google" id="ProtNLM"/>
    </source>
</evidence>
<dbReference type="Pfam" id="PF14127">
    <property type="entry name" value="DUF4294"/>
    <property type="match status" value="1"/>
</dbReference>
<gene>
    <name evidence="1" type="ORF">TRIP_D420035</name>
</gene>
<reference evidence="1" key="1">
    <citation type="submission" date="2018-07" db="EMBL/GenBank/DDBJ databases">
        <authorList>
            <consortium name="Genoscope - CEA"/>
            <person name="William W."/>
        </authorList>
    </citation>
    <scope>NUCLEOTIDE SEQUENCE</scope>
    <source>
        <strain evidence="1">IK1</strain>
    </source>
</reference>
<name>A0A653AGE5_9BACT</name>
<protein>
    <recommendedName>
        <fullName evidence="2">DUF4294 domain-containing protein</fullName>
    </recommendedName>
</protein>